<gene>
    <name evidence="2" type="ORF">L196_04756</name>
</gene>
<keyword evidence="1" id="KW-0812">Transmembrane</keyword>
<evidence type="ECO:0000313" key="2">
    <source>
        <dbReference type="EMBL" id="EPD13818.1"/>
    </source>
</evidence>
<feature type="transmembrane region" description="Helical" evidence="1">
    <location>
        <begin position="135"/>
        <end position="153"/>
    </location>
</feature>
<comment type="caution">
    <text evidence="2">The sequence shown here is derived from an EMBL/GenBank/DDBJ whole genome shotgun (WGS) entry which is preliminary data.</text>
</comment>
<reference evidence="2 3" key="1">
    <citation type="journal article" date="2013" name="Genome Announc.">
        <title>Genome Sequence of the Pyrene- and Fluoranthene-Degrading Bacterium Cycloclasticus sp. Strain PY97M.</title>
        <authorList>
            <person name="Cui Z."/>
            <person name="Xu G."/>
            <person name="Li Q."/>
            <person name="Gao W."/>
            <person name="Zheng L."/>
        </authorList>
    </citation>
    <scope>NUCLEOTIDE SEQUENCE [LARGE SCALE GENOMIC DNA]</scope>
    <source>
        <strain evidence="2 3">PY97M</strain>
    </source>
</reference>
<evidence type="ECO:0000256" key="1">
    <source>
        <dbReference type="SAM" id="Phobius"/>
    </source>
</evidence>
<keyword evidence="3" id="KW-1185">Reference proteome</keyword>
<proteinExistence type="predicted"/>
<dbReference type="AlphaFoldDB" id="A0AB33Z3P2"/>
<accession>A0AB33Z3P2</accession>
<protein>
    <submittedName>
        <fullName evidence="2">Uncharacterized protein</fullName>
    </submittedName>
</protein>
<dbReference type="Proteomes" id="UP000015462">
    <property type="component" value="Unassembled WGS sequence"/>
</dbReference>
<organism evidence="2 3">
    <name type="scientific">Cycloclasticus pugetii</name>
    <dbReference type="NCBI Taxonomy" id="34068"/>
    <lineage>
        <taxon>Bacteria</taxon>
        <taxon>Pseudomonadati</taxon>
        <taxon>Pseudomonadota</taxon>
        <taxon>Gammaproteobacteria</taxon>
        <taxon>Thiotrichales</taxon>
        <taxon>Piscirickettsiaceae</taxon>
        <taxon>Cycloclasticus</taxon>
    </lineage>
</organism>
<feature type="transmembrane region" description="Helical" evidence="1">
    <location>
        <begin position="165"/>
        <end position="183"/>
    </location>
</feature>
<keyword evidence="1" id="KW-0472">Membrane</keyword>
<sequence length="185" mass="20768">MLGDSYIPWLSLFAGVVIYKIQDDGASNDNGGFINIDDFAKRIELERLSLSGIAYEKGQGREEELMEAIIHNAGVLCELGLMERKRGMVPPRLEFRVTPKGRKYDSLAHGKIGLIRCKLFFFSHCMWQRIKKYKAIITVAAFCMAVVNAVRFYNLAFTWISESTLALASIIGLFITVAWAAYASS</sequence>
<keyword evidence="1" id="KW-1133">Transmembrane helix</keyword>
<dbReference type="EMBL" id="ASHL01000002">
    <property type="protein sequence ID" value="EPD13818.1"/>
    <property type="molecule type" value="Genomic_DNA"/>
</dbReference>
<name>A0AB33Z3P2_9GAMM</name>
<dbReference type="RefSeq" id="WP_016390133.1">
    <property type="nucleotide sequence ID" value="NZ_KE646806.1"/>
</dbReference>
<evidence type="ECO:0000313" key="3">
    <source>
        <dbReference type="Proteomes" id="UP000015462"/>
    </source>
</evidence>